<protein>
    <submittedName>
        <fullName evidence="6">Tripartite ATP-independent transporter DctP family solute receptor</fullName>
    </submittedName>
</protein>
<keyword evidence="4 5" id="KW-0732">Signal</keyword>
<reference evidence="6 7" key="1">
    <citation type="submission" date="2021-03" db="EMBL/GenBank/DDBJ databases">
        <title>Genomic Encyclopedia of Type Strains, Phase III (KMG-III): the genomes of soil and plant-associated and newly described type strains.</title>
        <authorList>
            <person name="Whitman W."/>
        </authorList>
    </citation>
    <scope>NUCLEOTIDE SEQUENCE [LARGE SCALE GENOMIC DNA]</scope>
    <source>
        <strain evidence="6 7">IMMIB AFH-6</strain>
    </source>
</reference>
<dbReference type="InterPro" id="IPR004682">
    <property type="entry name" value="TRAP_DctP"/>
</dbReference>
<accession>A0ABS4SXN9</accession>
<comment type="similarity">
    <text evidence="2">Belongs to the bacterial solute-binding protein 7 family.</text>
</comment>
<dbReference type="RefSeq" id="WP_209770895.1">
    <property type="nucleotide sequence ID" value="NZ_JAGINP010000027.1"/>
</dbReference>
<evidence type="ECO:0000256" key="2">
    <source>
        <dbReference type="ARBA" id="ARBA00009023"/>
    </source>
</evidence>
<organism evidence="6 7">
    <name type="scientific">Azospirillum rugosum</name>
    <dbReference type="NCBI Taxonomy" id="416170"/>
    <lineage>
        <taxon>Bacteria</taxon>
        <taxon>Pseudomonadati</taxon>
        <taxon>Pseudomonadota</taxon>
        <taxon>Alphaproteobacteria</taxon>
        <taxon>Rhodospirillales</taxon>
        <taxon>Azospirillaceae</taxon>
        <taxon>Azospirillum</taxon>
    </lineage>
</organism>
<evidence type="ECO:0000313" key="6">
    <source>
        <dbReference type="EMBL" id="MBP2296140.1"/>
    </source>
</evidence>
<dbReference type="Pfam" id="PF03480">
    <property type="entry name" value="DctP"/>
    <property type="match status" value="1"/>
</dbReference>
<dbReference type="PANTHER" id="PTHR33376">
    <property type="match status" value="1"/>
</dbReference>
<dbReference type="PROSITE" id="PS51318">
    <property type="entry name" value="TAT"/>
    <property type="match status" value="1"/>
</dbReference>
<dbReference type="Proteomes" id="UP000781958">
    <property type="component" value="Unassembled WGS sequence"/>
</dbReference>
<keyword evidence="6" id="KW-0675">Receptor</keyword>
<dbReference type="PANTHER" id="PTHR33376:SF4">
    <property type="entry name" value="SIALIC ACID-BINDING PERIPLASMIC PROTEIN SIAP"/>
    <property type="match status" value="1"/>
</dbReference>
<comment type="caution">
    <text evidence="6">The sequence shown here is derived from an EMBL/GenBank/DDBJ whole genome shotgun (WGS) entry which is preliminary data.</text>
</comment>
<feature type="signal peptide" evidence="5">
    <location>
        <begin position="1"/>
        <end position="31"/>
    </location>
</feature>
<feature type="chain" id="PRO_5045284759" evidence="5">
    <location>
        <begin position="32"/>
        <end position="345"/>
    </location>
</feature>
<sequence length="345" mass="36834">MKSLSRRQFVATGATIGAALAFAPALKSAQAAPAVKLLVSSSMQKDAQTSAHYAWFERFASNVQSSLGDKVELTYFPNGQLGKEADVIQQVKSGGVDMAVTGSSNLATICPEFGMLDYGYVFDSYQHAAKALDSGVSEQLGKIIRDKTGVSVVGWGFHFGARSVYTKNKLAAMADLKGVKLRVLPAPAFLQTFSLLDAIPTPVPVNELYTALQTGVVDGFEHDPGTAIDGKFYEVAKNCLLTEHLFSPMCAIIGKRALAKIPADLQPAFLQAARDATIGQRDYAVGKAKETLDKLAQLGVAITPVSPAERKAAQKVIADQLWAKFGEQYPATKPAFAVIDQTRSA</sequence>
<dbReference type="InterPro" id="IPR038404">
    <property type="entry name" value="TRAP_DctP_sf"/>
</dbReference>
<proteinExistence type="inferred from homology"/>
<evidence type="ECO:0000256" key="5">
    <source>
        <dbReference type="SAM" id="SignalP"/>
    </source>
</evidence>
<dbReference type="PIRSF" id="PIRSF006470">
    <property type="entry name" value="DctB"/>
    <property type="match status" value="1"/>
</dbReference>
<name>A0ABS4SXN9_9PROT</name>
<evidence type="ECO:0000313" key="7">
    <source>
        <dbReference type="Proteomes" id="UP000781958"/>
    </source>
</evidence>
<dbReference type="Gene3D" id="3.40.190.170">
    <property type="entry name" value="Bacterial extracellular solute-binding protein, family 7"/>
    <property type="match status" value="1"/>
</dbReference>
<dbReference type="EMBL" id="JAGINP010000027">
    <property type="protein sequence ID" value="MBP2296140.1"/>
    <property type="molecule type" value="Genomic_DNA"/>
</dbReference>
<evidence type="ECO:0000256" key="4">
    <source>
        <dbReference type="ARBA" id="ARBA00022729"/>
    </source>
</evidence>
<keyword evidence="7" id="KW-1185">Reference proteome</keyword>
<evidence type="ECO:0000256" key="1">
    <source>
        <dbReference type="ARBA" id="ARBA00004196"/>
    </source>
</evidence>
<gene>
    <name evidence="6" type="ORF">J2851_005955</name>
</gene>
<keyword evidence="3" id="KW-0813">Transport</keyword>
<comment type="subcellular location">
    <subcellularLocation>
        <location evidence="1">Cell envelope</location>
    </subcellularLocation>
</comment>
<dbReference type="NCBIfam" id="NF037995">
    <property type="entry name" value="TRAP_S1"/>
    <property type="match status" value="1"/>
</dbReference>
<dbReference type="InterPro" id="IPR018389">
    <property type="entry name" value="DctP_fam"/>
</dbReference>
<dbReference type="InterPro" id="IPR006311">
    <property type="entry name" value="TAT_signal"/>
</dbReference>
<evidence type="ECO:0000256" key="3">
    <source>
        <dbReference type="ARBA" id="ARBA00022448"/>
    </source>
</evidence>
<dbReference type="CDD" id="cd13603">
    <property type="entry name" value="PBP2_TRAP_Siap_TeaA_like"/>
    <property type="match status" value="1"/>
</dbReference>